<dbReference type="InterPro" id="IPR007219">
    <property type="entry name" value="XnlR_reg_dom"/>
</dbReference>
<sequence length="680" mass="76669">MVYYAKRTLHHKTVRLSSRYSSKYLAMPEPSKRSWIHIGNLKLLLPTGHQALLSRRSQTIKMLMILLRTLVSSSIFRNYQNTSGGSQWAQRTTDFLGKNSSIMFVKAAMEAHSKNSTSLSVTRTRPMYWTPLPWEACPEPVVTQVFPPADLLRDLVDIYFKEINIFSCILHRPSFQRSLADGLHLRDHEFGSVVLAVCALASKNSPDKRVLLPCEQRELSAGWEWFRQIRRPFSGRVVKTASVYEIQLCCLYLSFQQTGSDLESCWLLCGIGILQAQDIGAHRIKATPGVPLTVEEELLKRSCFYLSMFDSISSACFGRPRVAVPGECDLDRPTPCDDEYWEHPDPKQAFKQPPGKPSLTEYLNAYISLIKIFTFSWRTSGPPQDYTGTRPLEPETVAELDTRLNEWANKIPEHLLWNPYQEDSVFFEQSAALYASYYHVQILVHRPFIQAKSASTFKSLAICTNAARSCAIVADVKHRRGIPSSYHLVKAVFDSAIVLLLNISGGTRSGLAIDIDRELVDVYKCMRLLREMETRWQNAGRFYDCLSEVLNASNLPQPPSASLEMPSTKLSYDTSYERKPSAEINSGDRNTDSWPDDLLSLPMAVEDLGSLPIYGSLDSLGMNTLEKIADTDFGVLPEFNWSTPPPSTAMDTDTYLSHWIPYFSTVDGVAQAMQNVNGSS</sequence>
<dbReference type="AlphaFoldDB" id="A0A8H7CHL5"/>
<evidence type="ECO:0000313" key="3">
    <source>
        <dbReference type="EMBL" id="KAF7337959.1"/>
    </source>
</evidence>
<dbReference type="GO" id="GO:0003677">
    <property type="term" value="F:DNA binding"/>
    <property type="evidence" value="ECO:0007669"/>
    <property type="project" value="InterPro"/>
</dbReference>
<dbReference type="CDD" id="cd12148">
    <property type="entry name" value="fungal_TF_MHR"/>
    <property type="match status" value="1"/>
</dbReference>
<reference evidence="3" key="1">
    <citation type="submission" date="2020-05" db="EMBL/GenBank/DDBJ databases">
        <title>Mycena genomes resolve the evolution of fungal bioluminescence.</title>
        <authorList>
            <person name="Tsai I.J."/>
        </authorList>
    </citation>
    <scope>NUCLEOTIDE SEQUENCE</scope>
    <source>
        <strain evidence="3">CCC161011</strain>
    </source>
</reference>
<accession>A0A8H7CHL5</accession>
<evidence type="ECO:0000259" key="2">
    <source>
        <dbReference type="SMART" id="SM00906"/>
    </source>
</evidence>
<dbReference type="PANTHER" id="PTHR46910:SF38">
    <property type="entry name" value="ZN(2)-C6 FUNGAL-TYPE DOMAIN-CONTAINING PROTEIN"/>
    <property type="match status" value="1"/>
</dbReference>
<organism evidence="3 4">
    <name type="scientific">Mycena venus</name>
    <dbReference type="NCBI Taxonomy" id="2733690"/>
    <lineage>
        <taxon>Eukaryota</taxon>
        <taxon>Fungi</taxon>
        <taxon>Dikarya</taxon>
        <taxon>Basidiomycota</taxon>
        <taxon>Agaricomycotina</taxon>
        <taxon>Agaricomycetes</taxon>
        <taxon>Agaricomycetidae</taxon>
        <taxon>Agaricales</taxon>
        <taxon>Marasmiineae</taxon>
        <taxon>Mycenaceae</taxon>
        <taxon>Mycena</taxon>
    </lineage>
</organism>
<protein>
    <submittedName>
        <fullName evidence="3">Fungal-trans domain-containing protein</fullName>
    </submittedName>
</protein>
<dbReference type="OrthoDB" id="424974at2759"/>
<feature type="domain" description="Xylanolytic transcriptional activator regulatory" evidence="2">
    <location>
        <begin position="265"/>
        <end position="339"/>
    </location>
</feature>
<evidence type="ECO:0000313" key="4">
    <source>
        <dbReference type="Proteomes" id="UP000620124"/>
    </source>
</evidence>
<dbReference type="EMBL" id="JACAZI010000021">
    <property type="protein sequence ID" value="KAF7337959.1"/>
    <property type="molecule type" value="Genomic_DNA"/>
</dbReference>
<gene>
    <name evidence="3" type="ORF">MVEN_02019400</name>
</gene>
<dbReference type="Pfam" id="PF04082">
    <property type="entry name" value="Fungal_trans"/>
    <property type="match status" value="1"/>
</dbReference>
<proteinExistence type="predicted"/>
<name>A0A8H7CHL5_9AGAR</name>
<dbReference type="GO" id="GO:0003700">
    <property type="term" value="F:DNA-binding transcription factor activity"/>
    <property type="evidence" value="ECO:0007669"/>
    <property type="project" value="InterPro"/>
</dbReference>
<evidence type="ECO:0000256" key="1">
    <source>
        <dbReference type="ARBA" id="ARBA00023242"/>
    </source>
</evidence>
<dbReference type="GO" id="GO:0008270">
    <property type="term" value="F:zinc ion binding"/>
    <property type="evidence" value="ECO:0007669"/>
    <property type="project" value="InterPro"/>
</dbReference>
<dbReference type="InterPro" id="IPR050987">
    <property type="entry name" value="AtrR-like"/>
</dbReference>
<comment type="caution">
    <text evidence="3">The sequence shown here is derived from an EMBL/GenBank/DDBJ whole genome shotgun (WGS) entry which is preliminary data.</text>
</comment>
<dbReference type="PANTHER" id="PTHR46910">
    <property type="entry name" value="TRANSCRIPTION FACTOR PDR1"/>
    <property type="match status" value="1"/>
</dbReference>
<dbReference type="Proteomes" id="UP000620124">
    <property type="component" value="Unassembled WGS sequence"/>
</dbReference>
<dbReference type="SMART" id="SM00906">
    <property type="entry name" value="Fungal_trans"/>
    <property type="match status" value="1"/>
</dbReference>
<dbReference type="GO" id="GO:0006351">
    <property type="term" value="P:DNA-templated transcription"/>
    <property type="evidence" value="ECO:0007669"/>
    <property type="project" value="InterPro"/>
</dbReference>
<keyword evidence="4" id="KW-1185">Reference proteome</keyword>
<keyword evidence="1" id="KW-0539">Nucleus</keyword>